<organism evidence="2 3">
    <name type="scientific">Novymonas esmeraldas</name>
    <dbReference type="NCBI Taxonomy" id="1808958"/>
    <lineage>
        <taxon>Eukaryota</taxon>
        <taxon>Discoba</taxon>
        <taxon>Euglenozoa</taxon>
        <taxon>Kinetoplastea</taxon>
        <taxon>Metakinetoplastina</taxon>
        <taxon>Trypanosomatida</taxon>
        <taxon>Trypanosomatidae</taxon>
        <taxon>Novymonas</taxon>
    </lineage>
</organism>
<dbReference type="GO" id="GO:0016973">
    <property type="term" value="P:poly(A)+ mRNA export from nucleus"/>
    <property type="evidence" value="ECO:0007669"/>
    <property type="project" value="TreeGrafter"/>
</dbReference>
<dbReference type="GO" id="GO:0003690">
    <property type="term" value="F:double-stranded DNA binding"/>
    <property type="evidence" value="ECO:0007669"/>
    <property type="project" value="InterPro"/>
</dbReference>
<dbReference type="AlphaFoldDB" id="A0AAW0EK95"/>
<feature type="compositionally biased region" description="Low complexity" evidence="1">
    <location>
        <begin position="286"/>
        <end position="299"/>
    </location>
</feature>
<evidence type="ECO:0000256" key="1">
    <source>
        <dbReference type="SAM" id="MobiDB-lite"/>
    </source>
</evidence>
<name>A0AAW0EK95_9TRYP</name>
<evidence type="ECO:0000313" key="2">
    <source>
        <dbReference type="EMBL" id="KAK7194175.1"/>
    </source>
</evidence>
<feature type="region of interest" description="Disordered" evidence="1">
    <location>
        <begin position="188"/>
        <end position="216"/>
    </location>
</feature>
<reference evidence="2 3" key="1">
    <citation type="journal article" date="2021" name="MBio">
        <title>A New Model Trypanosomatid, Novymonas esmeraldas: Genomic Perception of Its 'Candidatus Pandoraea novymonadis' Endosymbiont.</title>
        <authorList>
            <person name="Zakharova A."/>
            <person name="Saura A."/>
            <person name="Butenko A."/>
            <person name="Podesvova L."/>
            <person name="Warmusova S."/>
            <person name="Kostygov A.Y."/>
            <person name="Nenarokova A."/>
            <person name="Lukes J."/>
            <person name="Opperdoes F.R."/>
            <person name="Yurchenko V."/>
        </authorList>
    </citation>
    <scope>NUCLEOTIDE SEQUENCE [LARGE SCALE GENOMIC DNA]</scope>
    <source>
        <strain evidence="2 3">E262AT.01</strain>
    </source>
</reference>
<feature type="compositionally biased region" description="Low complexity" evidence="1">
    <location>
        <begin position="388"/>
        <end position="404"/>
    </location>
</feature>
<feature type="compositionally biased region" description="Low complexity" evidence="1">
    <location>
        <begin position="359"/>
        <end position="371"/>
    </location>
</feature>
<feature type="region of interest" description="Disordered" evidence="1">
    <location>
        <begin position="65"/>
        <end position="129"/>
    </location>
</feature>
<dbReference type="GO" id="GO:0000973">
    <property type="term" value="P:post-transcriptional tethering of RNA polymerase II gene DNA at nuclear periphery"/>
    <property type="evidence" value="ECO:0007669"/>
    <property type="project" value="TreeGrafter"/>
</dbReference>
<dbReference type="GO" id="GO:0003723">
    <property type="term" value="F:RNA binding"/>
    <property type="evidence" value="ECO:0007669"/>
    <property type="project" value="InterPro"/>
</dbReference>
<keyword evidence="3" id="KW-1185">Reference proteome</keyword>
<accession>A0AAW0EK95</accession>
<dbReference type="PANTHER" id="PTHR12732:SF3">
    <property type="entry name" value="PCI DOMAIN-CONTAINING PROTEIN"/>
    <property type="match status" value="1"/>
</dbReference>
<sequence>MLPFASFAGTGGTGGVLGAPVRFNTSAVGGPPPMNTATHPGAVGAAPVRQASPFTAAAAPVLQPVLGSGGGGGGQHMPPPASASPAGVAPPRRPVFGANSAPPPLLQPGATSSVFAAAPPPPSSSSSGGVLGGGRIFAPAAAAAAAAVAAPAAVTVAFPPRAVTSVAGGPPPPAPSVFGRSLPSGAVLGAGPDSSTTATSARVAPAATAPGGDAHKGSSAFGVLGNVGGSDKAPLPAAPTPAATSSVFAAAPARSVPTTTAVPPPSPFSAVPASATPAAPSPVPTPSAFGAGAATVSSGSGSGSGSGGASVFAATAATAKAPRSSPPPPPTPPISAFAGASTVSGQRRGRSPPPRDHGPASAQPGRAAAAEQRWEVPAPRHGQRHAVARTQQQQQQQQQQRPPPALAQLRQLPIPALPADEKRLCLAARLCKSFLIQLASATALGGGASSGGGGSAGGREADVARTLEQGFFGVVGVEGVHGDFSVTAGEMLALWTSQVRPMLAGSSSSSGGAAADFPGVLWIALFAIGTYLNTIVSAVQATATTAAGVSSSALLPDLAAYKAGVHAHPVEALTDACNYANELSELLQTLYQRGGEAEAPPYSIIPIVLRRVHSVFDEATARGVATVQSNLNAVTSKLFAVLNRRVKTTAVQPLSAAGEAPRWLLSCDTAEKESLLHAFAYVVTEMIAVDAPVNDDVELFIEAFHSCFPSALPERCLLYYRRACALLRQPLRMPLVEDAAALLAKAMVVYPPNAAPHNRRVLLVKLLATELALGRVPPDQDWLSLDVPQLVDVVNALKTSRLDLLDAALSMHGAFFVRVGIHNVLCVARQRLALLLVVKFYLTHGCESRLCVADMVRYHRLPYSTRDAELLWLLPLLVEKQMNGVLDHDFLILSAKTPFDAYSRDSLAASAAR</sequence>
<feature type="region of interest" description="Disordered" evidence="1">
    <location>
        <begin position="271"/>
        <end position="404"/>
    </location>
</feature>
<evidence type="ECO:0000313" key="3">
    <source>
        <dbReference type="Proteomes" id="UP001430356"/>
    </source>
</evidence>
<comment type="caution">
    <text evidence="2">The sequence shown here is derived from an EMBL/GenBank/DDBJ whole genome shotgun (WGS) entry which is preliminary data.</text>
</comment>
<dbReference type="GO" id="GO:0006368">
    <property type="term" value="P:transcription elongation by RNA polymerase II"/>
    <property type="evidence" value="ECO:0007669"/>
    <property type="project" value="TreeGrafter"/>
</dbReference>
<dbReference type="PANTHER" id="PTHR12732">
    <property type="entry name" value="UNCHARACTERIZED PROTEASOME COMPONENT REGION PCI-CONTAINING"/>
    <property type="match status" value="1"/>
</dbReference>
<feature type="compositionally biased region" description="Low complexity" evidence="1">
    <location>
        <begin position="309"/>
        <end position="323"/>
    </location>
</feature>
<proteinExistence type="predicted"/>
<gene>
    <name evidence="2" type="ORF">NESM_000331400</name>
</gene>
<protein>
    <submittedName>
        <fullName evidence="2">Uncharacterized protein</fullName>
    </submittedName>
</protein>
<dbReference type="InterPro" id="IPR045114">
    <property type="entry name" value="Csn12-like"/>
</dbReference>
<feature type="compositionally biased region" description="Low complexity" evidence="1">
    <location>
        <begin position="194"/>
        <end position="209"/>
    </location>
</feature>
<dbReference type="GO" id="GO:0070390">
    <property type="term" value="C:transcription export complex 2"/>
    <property type="evidence" value="ECO:0007669"/>
    <property type="project" value="TreeGrafter"/>
</dbReference>
<feature type="compositionally biased region" description="Pro residues" evidence="1">
    <location>
        <begin position="324"/>
        <end position="333"/>
    </location>
</feature>
<dbReference type="EMBL" id="JAECZO010000032">
    <property type="protein sequence ID" value="KAK7194175.1"/>
    <property type="molecule type" value="Genomic_DNA"/>
</dbReference>
<dbReference type="Proteomes" id="UP001430356">
    <property type="component" value="Unassembled WGS sequence"/>
</dbReference>